<keyword evidence="2" id="KW-1185">Reference proteome</keyword>
<sequence length="126" mass="14269">MGGGHAGTSGDFAEADKNLATLLLDWANVRFNISYLRVIKFKKVSRNPLSQSLLMFLANKSIDYIATLLSSKRICYVMQKKLKTTNTREYDYRFVSPIRSATFIPRGTCSSSDSLTRKTFQRTTNI</sequence>
<proteinExistence type="predicted"/>
<name>A0A4Y2A215_ARAVE</name>
<reference evidence="1 2" key="1">
    <citation type="journal article" date="2019" name="Sci. Rep.">
        <title>Orb-weaving spider Araneus ventricosus genome elucidates the spidroin gene catalogue.</title>
        <authorList>
            <person name="Kono N."/>
            <person name="Nakamura H."/>
            <person name="Ohtoshi R."/>
            <person name="Moran D.A.P."/>
            <person name="Shinohara A."/>
            <person name="Yoshida Y."/>
            <person name="Fujiwara M."/>
            <person name="Mori M."/>
            <person name="Tomita M."/>
            <person name="Arakawa K."/>
        </authorList>
    </citation>
    <scope>NUCLEOTIDE SEQUENCE [LARGE SCALE GENOMIC DNA]</scope>
</reference>
<organism evidence="1 2">
    <name type="scientific">Araneus ventricosus</name>
    <name type="common">Orbweaver spider</name>
    <name type="synonym">Epeira ventricosa</name>
    <dbReference type="NCBI Taxonomy" id="182803"/>
    <lineage>
        <taxon>Eukaryota</taxon>
        <taxon>Metazoa</taxon>
        <taxon>Ecdysozoa</taxon>
        <taxon>Arthropoda</taxon>
        <taxon>Chelicerata</taxon>
        <taxon>Arachnida</taxon>
        <taxon>Araneae</taxon>
        <taxon>Araneomorphae</taxon>
        <taxon>Entelegynae</taxon>
        <taxon>Araneoidea</taxon>
        <taxon>Araneidae</taxon>
        <taxon>Araneus</taxon>
    </lineage>
</organism>
<protein>
    <submittedName>
        <fullName evidence="1">Uncharacterized protein</fullName>
    </submittedName>
</protein>
<dbReference type="EMBL" id="BGPR01000002">
    <property type="protein sequence ID" value="GBL73044.1"/>
    <property type="molecule type" value="Genomic_DNA"/>
</dbReference>
<dbReference type="AlphaFoldDB" id="A0A4Y2A215"/>
<gene>
    <name evidence="1" type="ORF">AVEN_128206_1</name>
</gene>
<evidence type="ECO:0000313" key="2">
    <source>
        <dbReference type="Proteomes" id="UP000499080"/>
    </source>
</evidence>
<comment type="caution">
    <text evidence="1">The sequence shown here is derived from an EMBL/GenBank/DDBJ whole genome shotgun (WGS) entry which is preliminary data.</text>
</comment>
<accession>A0A4Y2A215</accession>
<dbReference type="Proteomes" id="UP000499080">
    <property type="component" value="Unassembled WGS sequence"/>
</dbReference>
<evidence type="ECO:0000313" key="1">
    <source>
        <dbReference type="EMBL" id="GBL73044.1"/>
    </source>
</evidence>